<dbReference type="PANTHER" id="PTHR36714">
    <property type="entry name" value="T23E23.1"/>
    <property type="match status" value="1"/>
</dbReference>
<protein>
    <submittedName>
        <fullName evidence="2">Uncharacterized protein</fullName>
    </submittedName>
</protein>
<reference evidence="2 3" key="1">
    <citation type="journal article" date="2018" name="PLoS Genet.">
        <title>Population sequencing reveals clonal diversity and ancestral inbreeding in the grapevine cultivar Chardonnay.</title>
        <authorList>
            <person name="Roach M.J."/>
            <person name="Johnson D.L."/>
            <person name="Bohlmann J."/>
            <person name="van Vuuren H.J."/>
            <person name="Jones S.J."/>
            <person name="Pretorius I.S."/>
            <person name="Schmidt S.A."/>
            <person name="Borneman A.R."/>
        </authorList>
    </citation>
    <scope>NUCLEOTIDE SEQUENCE [LARGE SCALE GENOMIC DNA]</scope>
    <source>
        <strain evidence="3">cv. Chardonnay</strain>
        <tissue evidence="2">Leaf</tissue>
    </source>
</reference>
<dbReference type="Proteomes" id="UP000288805">
    <property type="component" value="Unassembled WGS sequence"/>
</dbReference>
<feature type="transmembrane region" description="Helical" evidence="1">
    <location>
        <begin position="172"/>
        <end position="190"/>
    </location>
</feature>
<name>A0A438EHS5_VITVI</name>
<evidence type="ECO:0000256" key="1">
    <source>
        <dbReference type="SAM" id="Phobius"/>
    </source>
</evidence>
<dbReference type="EMBL" id="QGNW01001287">
    <property type="protein sequence ID" value="RVW47279.1"/>
    <property type="molecule type" value="Genomic_DNA"/>
</dbReference>
<proteinExistence type="predicted"/>
<dbReference type="PANTHER" id="PTHR36714:SF1">
    <property type="entry name" value="T23E23.1"/>
    <property type="match status" value="1"/>
</dbReference>
<keyword evidence="1" id="KW-0472">Membrane</keyword>
<gene>
    <name evidence="2" type="ORF">CK203_070118</name>
</gene>
<feature type="transmembrane region" description="Helical" evidence="1">
    <location>
        <begin position="202"/>
        <end position="224"/>
    </location>
</feature>
<comment type="caution">
    <text evidence="2">The sequence shown here is derived from an EMBL/GenBank/DDBJ whole genome shotgun (WGS) entry which is preliminary data.</text>
</comment>
<organism evidence="2 3">
    <name type="scientific">Vitis vinifera</name>
    <name type="common">Grape</name>
    <dbReference type="NCBI Taxonomy" id="29760"/>
    <lineage>
        <taxon>Eukaryota</taxon>
        <taxon>Viridiplantae</taxon>
        <taxon>Streptophyta</taxon>
        <taxon>Embryophyta</taxon>
        <taxon>Tracheophyta</taxon>
        <taxon>Spermatophyta</taxon>
        <taxon>Magnoliopsida</taxon>
        <taxon>eudicotyledons</taxon>
        <taxon>Gunneridae</taxon>
        <taxon>Pentapetalae</taxon>
        <taxon>rosids</taxon>
        <taxon>Vitales</taxon>
        <taxon>Vitaceae</taxon>
        <taxon>Viteae</taxon>
        <taxon>Vitis</taxon>
    </lineage>
</organism>
<dbReference type="AlphaFoldDB" id="A0A438EHS5"/>
<keyword evidence="1" id="KW-0812">Transmembrane</keyword>
<feature type="transmembrane region" description="Helical" evidence="1">
    <location>
        <begin position="108"/>
        <end position="130"/>
    </location>
</feature>
<evidence type="ECO:0000313" key="2">
    <source>
        <dbReference type="EMBL" id="RVW47279.1"/>
    </source>
</evidence>
<feature type="transmembrane region" description="Helical" evidence="1">
    <location>
        <begin position="30"/>
        <end position="51"/>
    </location>
</feature>
<keyword evidence="1" id="KW-1133">Transmembrane helix</keyword>
<accession>A0A438EHS5</accession>
<sequence length="238" mass="26993">MTGTNIMWKELCFLDLIKEALMIPYKNTNFIIFSLFSSLPLFSFLVFYEIVLQRTLAETIEILTLPPEFFNSAVTVNLASKLQPGEKPMALREMVCELFHNAKLKGPFITSVYVLLLSTCAFLGLVWLTANKYLDWSVEWNMSIVLSILKEPYGAEAFAVSSHFSRGSEKCGRLLVLVILAWGLGLRLACLQARCNVRGSGILIQVMLLCMGTVVKWMVFMVYFHNCKKRILRKTIVG</sequence>
<evidence type="ECO:0000313" key="3">
    <source>
        <dbReference type="Proteomes" id="UP000288805"/>
    </source>
</evidence>